<feature type="region of interest" description="Disordered" evidence="1">
    <location>
        <begin position="822"/>
        <end position="854"/>
    </location>
</feature>
<evidence type="ECO:0000313" key="3">
    <source>
        <dbReference type="Proteomes" id="UP000050865"/>
    </source>
</evidence>
<protein>
    <submittedName>
        <fullName evidence="2">Lactocepin</fullName>
    </submittedName>
</protein>
<comment type="caution">
    <text evidence="2">The sequence shown here is derived from an EMBL/GenBank/DDBJ whole genome shotgun (WGS) entry which is preliminary data.</text>
</comment>
<name>A0A0R2ET22_9LACO</name>
<proteinExistence type="predicted"/>
<gene>
    <name evidence="2" type="ORF">FC75_GL000128</name>
</gene>
<feature type="region of interest" description="Disordered" evidence="1">
    <location>
        <begin position="735"/>
        <end position="763"/>
    </location>
</feature>
<feature type="region of interest" description="Disordered" evidence="1">
    <location>
        <begin position="915"/>
        <end position="942"/>
    </location>
</feature>
<evidence type="ECO:0000256" key="1">
    <source>
        <dbReference type="SAM" id="MobiDB-lite"/>
    </source>
</evidence>
<dbReference type="Gene3D" id="2.60.40.10">
    <property type="entry name" value="Immunoglobulins"/>
    <property type="match status" value="2"/>
</dbReference>
<reference evidence="2 3" key="1">
    <citation type="journal article" date="2015" name="Genome Announc.">
        <title>Expanding the biotechnology potential of lactobacilli through comparative genomics of 213 strains and associated genera.</title>
        <authorList>
            <person name="Sun Z."/>
            <person name="Harris H.M."/>
            <person name="McCann A."/>
            <person name="Guo C."/>
            <person name="Argimon S."/>
            <person name="Zhang W."/>
            <person name="Yang X."/>
            <person name="Jeffery I.B."/>
            <person name="Cooney J.C."/>
            <person name="Kagawa T.F."/>
            <person name="Liu W."/>
            <person name="Song Y."/>
            <person name="Salvetti E."/>
            <person name="Wrobel A."/>
            <person name="Rasinkangas P."/>
            <person name="Parkhill J."/>
            <person name="Rea M.C."/>
            <person name="O'Sullivan O."/>
            <person name="Ritari J."/>
            <person name="Douillard F.P."/>
            <person name="Paul Ross R."/>
            <person name="Yang R."/>
            <person name="Briner A.E."/>
            <person name="Felis G.E."/>
            <person name="de Vos W.M."/>
            <person name="Barrangou R."/>
            <person name="Klaenhammer T.R."/>
            <person name="Caufield P.W."/>
            <person name="Cui Y."/>
            <person name="Zhang H."/>
            <person name="O'Toole P.W."/>
        </authorList>
    </citation>
    <scope>NUCLEOTIDE SEQUENCE [LARGE SCALE GENOMIC DNA]</scope>
    <source>
        <strain evidence="2 3">DSM 22697</strain>
    </source>
</reference>
<feature type="compositionally biased region" description="Low complexity" evidence="1">
    <location>
        <begin position="915"/>
        <end position="937"/>
    </location>
</feature>
<accession>A0A0R2ET22</accession>
<organism evidence="2 3">
    <name type="scientific">Lacticaseibacillus camelliae DSM 22697 = JCM 13995</name>
    <dbReference type="NCBI Taxonomy" id="1423730"/>
    <lineage>
        <taxon>Bacteria</taxon>
        <taxon>Bacillati</taxon>
        <taxon>Bacillota</taxon>
        <taxon>Bacilli</taxon>
        <taxon>Lactobacillales</taxon>
        <taxon>Lactobacillaceae</taxon>
        <taxon>Lacticaseibacillus</taxon>
    </lineage>
</organism>
<dbReference type="InterPro" id="IPR013783">
    <property type="entry name" value="Ig-like_fold"/>
</dbReference>
<keyword evidence="3" id="KW-1185">Reference proteome</keyword>
<sequence length="1129" mass="119375">MNSDGDVVATLNKEPQDTKTYYYANASAFETLNFPKWDGTIFDQSTGDYVAAPDGQYTYRVSAVGDGDKESDRQTLDLPFKVDSVAPELQHIAISSEDVNGKTQYYLTGETKDDFSGIDATKDCGTAVNGLVELHQTFEVTGTTADGYTQVRVPVTDAQAKTLAQGNNAIELYLSDNASNFVDVMNDKAKLPGQTKDGFVLDVGVPDVISMSNEYIDISKSRLDYTLSGRYPGAVYGTYLDENGKVQDLDIENYTDEDHPEDLDADYFIARMPIAHAVDYNTTIKFYADAAHTQELASYDTKVGMFQPKIGTVTVNGGQDQTSEATVKVAGQVSDDVTSAVATVNGTDVDLPVSDSHEIDADVPVAFGDNDITLTLTDGDGNTKTFDYTINSTYDADPLKDAVTFDNDIALGTNYLETDDPAYDATTGTVTLSGKVKHPTTTLQIAGQPVKINSDLTFSVDLQIGTQGKHDFSVVYGDSLTGQTVQERVSYVLDAVSPVLTVDQPTDKTVTTNNSQYTISGHVTDNLDYVEIYINGNAVDISSGDLNWNGDATADKNFSEVETLKPGQNIFRVDVVDSTGNHIQKTVTVNYAAPVSKDIQDAIIAAKKALGNIGSKTDPKTGKTFYGDFDALLAAAKSGKLSDNEAQAQLDQLVKNAADYRRDQRNEDALPFSAAVTAAKQQLGNKINNVDTATGKTFGAEIDDLIQAFNAGEIDGTTAAAKLNALVAAATKQAAATTTEPDDGTSVDPDYTQAQHNADAPKLSSAVTAAKAKLGDKLTVTDPVTGKTYGAEIDDLIQAFNAKKITGPDAEAQLEKIVTAATKQAGATTTKPDDGTSVDPDYTQAQHNADAPKLSSAVTAAKAKLGDKLTVTDPVTGKTYGAEIDDLIQAFNAKKITGPDAEAQLEKILAAATATEASTATGSDTSTGTDTSAPTTTPDDDLDDASVAEQIAAAKQAMGGLGNQKDPASGRTYYGDLDYLKAQLSEGKLTDAQAQKALNKILNQAYVQDDITTVKKAFAQAGIGNDKDTVTGRSFYGDLDNLKAQASAGNLTPEEAEIQLSAIVDNAKAVSSKVASLLADFKAEVKAGTTGTADPAKVATTTTKAKAGEKFASFMSAIKSILKQFTAGR</sequence>
<dbReference type="STRING" id="1423730.FC75_GL000128"/>
<dbReference type="PATRIC" id="fig|1423730.4.peg.136"/>
<dbReference type="Proteomes" id="UP000050865">
    <property type="component" value="Unassembled WGS sequence"/>
</dbReference>
<dbReference type="AlphaFoldDB" id="A0A0R2ET22"/>
<dbReference type="EMBL" id="AYZJ01000073">
    <property type="protein sequence ID" value="KRN19470.1"/>
    <property type="molecule type" value="Genomic_DNA"/>
</dbReference>
<evidence type="ECO:0000313" key="2">
    <source>
        <dbReference type="EMBL" id="KRN19470.1"/>
    </source>
</evidence>